<feature type="signal peptide" evidence="2">
    <location>
        <begin position="1"/>
        <end position="20"/>
    </location>
</feature>
<feature type="region of interest" description="Disordered" evidence="1">
    <location>
        <begin position="336"/>
        <end position="361"/>
    </location>
</feature>
<keyword evidence="4" id="KW-1185">Reference proteome</keyword>
<accession>A0AAV2R7I2</accession>
<evidence type="ECO:0000256" key="2">
    <source>
        <dbReference type="SAM" id="SignalP"/>
    </source>
</evidence>
<dbReference type="Gene3D" id="3.40.50.1820">
    <property type="entry name" value="alpha/beta hydrolase"/>
    <property type="match status" value="1"/>
</dbReference>
<sequence length="361" mass="40976">MDYLQFVLLFTCSLLSMGHGESMQQFDPYHPGEYDLARFDIHYETTEGLPDGLEWNLDVWAPIAPGTYPVMYYLSGNAMGVAGEAYEQVMRHIASHGYVIILPSKTTYLLTPEKKMPEFVKIMNWCEEYLEDFLYYNQLPLEVHLDYQTLIGGTHSAGAHTLLQYLKNIGCGQFKALAMMSPVDGVDPFMDWYYNEWVITDGERLNFDIPTLHIAAGLDPIHGGSLHLGGACAPANQSNEWFWNALSEDSIRWSLNTTDFGHVAICDKDAWEGNTVVGWCAYNHDATDDQFDAYRRFVAGQTVSFIKGVFEEDCEVFIDEIEDTSRYIANATMRRNQEPGTCPQPLCRWRPPPTTEPASNH</sequence>
<evidence type="ECO:0000313" key="3">
    <source>
        <dbReference type="EMBL" id="CAL4119763.1"/>
    </source>
</evidence>
<gene>
    <name evidence="3" type="ORF">MNOR_LOCUS21755</name>
</gene>
<dbReference type="SUPFAM" id="SSF53474">
    <property type="entry name" value="alpha/beta-Hydrolases"/>
    <property type="match status" value="1"/>
</dbReference>
<comment type="caution">
    <text evidence="3">The sequence shown here is derived from an EMBL/GenBank/DDBJ whole genome shotgun (WGS) entry which is preliminary data.</text>
</comment>
<dbReference type="Proteomes" id="UP001497623">
    <property type="component" value="Unassembled WGS sequence"/>
</dbReference>
<dbReference type="AlphaFoldDB" id="A0AAV2R7I2"/>
<dbReference type="EMBL" id="CAXKWB010017744">
    <property type="protein sequence ID" value="CAL4119763.1"/>
    <property type="molecule type" value="Genomic_DNA"/>
</dbReference>
<dbReference type="Pfam" id="PF07224">
    <property type="entry name" value="Chlorophyllase"/>
    <property type="match status" value="1"/>
</dbReference>
<evidence type="ECO:0000313" key="4">
    <source>
        <dbReference type="Proteomes" id="UP001497623"/>
    </source>
</evidence>
<reference evidence="3 4" key="1">
    <citation type="submission" date="2024-05" db="EMBL/GenBank/DDBJ databases">
        <authorList>
            <person name="Wallberg A."/>
        </authorList>
    </citation>
    <scope>NUCLEOTIDE SEQUENCE [LARGE SCALE GENOMIC DNA]</scope>
</reference>
<organism evidence="3 4">
    <name type="scientific">Meganyctiphanes norvegica</name>
    <name type="common">Northern krill</name>
    <name type="synonym">Thysanopoda norvegica</name>
    <dbReference type="NCBI Taxonomy" id="48144"/>
    <lineage>
        <taxon>Eukaryota</taxon>
        <taxon>Metazoa</taxon>
        <taxon>Ecdysozoa</taxon>
        <taxon>Arthropoda</taxon>
        <taxon>Crustacea</taxon>
        <taxon>Multicrustacea</taxon>
        <taxon>Malacostraca</taxon>
        <taxon>Eumalacostraca</taxon>
        <taxon>Eucarida</taxon>
        <taxon>Euphausiacea</taxon>
        <taxon>Euphausiidae</taxon>
        <taxon>Meganyctiphanes</taxon>
    </lineage>
</organism>
<dbReference type="InterPro" id="IPR029058">
    <property type="entry name" value="AB_hydrolase_fold"/>
</dbReference>
<evidence type="ECO:0000256" key="1">
    <source>
        <dbReference type="SAM" id="MobiDB-lite"/>
    </source>
</evidence>
<name>A0AAV2R7I2_MEGNR</name>
<dbReference type="PANTHER" id="PTHR33428">
    <property type="entry name" value="CHLOROPHYLLASE-2, CHLOROPLASTIC"/>
    <property type="match status" value="1"/>
</dbReference>
<feature type="chain" id="PRO_5043618149" evidence="2">
    <location>
        <begin position="21"/>
        <end position="361"/>
    </location>
</feature>
<protein>
    <submittedName>
        <fullName evidence="3">Uncharacterized protein</fullName>
    </submittedName>
</protein>
<dbReference type="InterPro" id="IPR017395">
    <property type="entry name" value="Chlorophyllase-like"/>
</dbReference>
<keyword evidence="2" id="KW-0732">Signal</keyword>
<proteinExistence type="predicted"/>
<dbReference type="PANTHER" id="PTHR33428:SF14">
    <property type="entry name" value="CARBOXYLESTERASE TYPE B DOMAIN-CONTAINING PROTEIN"/>
    <property type="match status" value="1"/>
</dbReference>